<feature type="domain" description="Acyl-CoA dehydrogenase/oxidase C-terminal" evidence="6">
    <location>
        <begin position="262"/>
        <end position="418"/>
    </location>
</feature>
<dbReference type="PANTHER" id="PTHR42803">
    <property type="entry name" value="ACYL-COA DEHYDROGENASE"/>
    <property type="match status" value="1"/>
</dbReference>
<evidence type="ECO:0000256" key="2">
    <source>
        <dbReference type="ARBA" id="ARBA00009347"/>
    </source>
</evidence>
<evidence type="ECO:0000259" key="8">
    <source>
        <dbReference type="Pfam" id="PF02771"/>
    </source>
</evidence>
<evidence type="ECO:0000256" key="5">
    <source>
        <dbReference type="RuleBase" id="RU362125"/>
    </source>
</evidence>
<dbReference type="SUPFAM" id="SSF47203">
    <property type="entry name" value="Acyl-CoA dehydrogenase C-terminal domain-like"/>
    <property type="match status" value="1"/>
</dbReference>
<dbReference type="GO" id="GO:0016627">
    <property type="term" value="F:oxidoreductase activity, acting on the CH-CH group of donors"/>
    <property type="evidence" value="ECO:0007669"/>
    <property type="project" value="InterPro"/>
</dbReference>
<dbReference type="GO" id="GO:0050660">
    <property type="term" value="F:flavin adenine dinucleotide binding"/>
    <property type="evidence" value="ECO:0007669"/>
    <property type="project" value="InterPro"/>
</dbReference>
<protein>
    <submittedName>
        <fullName evidence="9">Acyl-CoA dehydrogenase</fullName>
    </submittedName>
</protein>
<keyword evidence="5" id="KW-0560">Oxidoreductase</keyword>
<dbReference type="InterPro" id="IPR036250">
    <property type="entry name" value="AcylCo_DH-like_C"/>
</dbReference>
<dbReference type="InterPro" id="IPR013786">
    <property type="entry name" value="AcylCoA_DH/ox_N"/>
</dbReference>
<evidence type="ECO:0000259" key="7">
    <source>
        <dbReference type="Pfam" id="PF02770"/>
    </source>
</evidence>
<evidence type="ECO:0000256" key="3">
    <source>
        <dbReference type="ARBA" id="ARBA00022630"/>
    </source>
</evidence>
<feature type="domain" description="Acyl-CoA oxidase/dehydrogenase middle" evidence="7">
    <location>
        <begin position="149"/>
        <end position="251"/>
    </location>
</feature>
<dbReference type="InterPro" id="IPR009100">
    <property type="entry name" value="AcylCoA_DH/oxidase_NM_dom_sf"/>
</dbReference>
<dbReference type="PANTHER" id="PTHR42803:SF1">
    <property type="entry name" value="BROAD-SPECIFICITY LINEAR ACYL-COA DEHYDROGENASE FADE5"/>
    <property type="match status" value="1"/>
</dbReference>
<evidence type="ECO:0000256" key="1">
    <source>
        <dbReference type="ARBA" id="ARBA00001974"/>
    </source>
</evidence>
<evidence type="ECO:0000313" key="10">
    <source>
        <dbReference type="Proteomes" id="UP000594118"/>
    </source>
</evidence>
<dbReference type="InterPro" id="IPR009075">
    <property type="entry name" value="AcylCo_DH/oxidase_C"/>
</dbReference>
<proteinExistence type="inferred from homology"/>
<comment type="cofactor">
    <cofactor evidence="1 5">
        <name>FAD</name>
        <dbReference type="ChEBI" id="CHEBI:57692"/>
    </cofactor>
</comment>
<keyword evidence="3 5" id="KW-0285">Flavoprotein</keyword>
<dbReference type="Pfam" id="PF02770">
    <property type="entry name" value="Acyl-CoA_dh_M"/>
    <property type="match status" value="1"/>
</dbReference>
<dbReference type="GO" id="GO:0005886">
    <property type="term" value="C:plasma membrane"/>
    <property type="evidence" value="ECO:0007669"/>
    <property type="project" value="TreeGrafter"/>
</dbReference>
<name>A0A7L9WSU8_9RHOB</name>
<gene>
    <name evidence="9" type="ORF">F3W81_00390</name>
</gene>
<dbReference type="AlphaFoldDB" id="A0A7L9WSU8"/>
<evidence type="ECO:0000313" key="9">
    <source>
        <dbReference type="EMBL" id="QOL83033.1"/>
    </source>
</evidence>
<dbReference type="InterPro" id="IPR046373">
    <property type="entry name" value="Acyl-CoA_Oxase/DH_mid-dom_sf"/>
</dbReference>
<dbReference type="Pfam" id="PF00441">
    <property type="entry name" value="Acyl-CoA_dh_1"/>
    <property type="match status" value="1"/>
</dbReference>
<dbReference type="KEGG" id="pshq:F3W81_00390"/>
<dbReference type="InterPro" id="IPR052166">
    <property type="entry name" value="Diverse_Acyl-CoA_DH"/>
</dbReference>
<evidence type="ECO:0000256" key="4">
    <source>
        <dbReference type="ARBA" id="ARBA00022827"/>
    </source>
</evidence>
<dbReference type="Pfam" id="PF02771">
    <property type="entry name" value="Acyl-CoA_dh_N"/>
    <property type="match status" value="1"/>
</dbReference>
<dbReference type="InterPro" id="IPR037069">
    <property type="entry name" value="AcylCoA_DH/ox_N_sf"/>
</dbReference>
<evidence type="ECO:0000259" key="6">
    <source>
        <dbReference type="Pfam" id="PF00441"/>
    </source>
</evidence>
<dbReference type="InterPro" id="IPR006091">
    <property type="entry name" value="Acyl-CoA_Oxase/DH_mid-dom"/>
</dbReference>
<dbReference type="Gene3D" id="2.40.110.10">
    <property type="entry name" value="Butyryl-CoA Dehydrogenase, subunit A, domain 2"/>
    <property type="match status" value="1"/>
</dbReference>
<reference evidence="9 10" key="1">
    <citation type="submission" date="2019-10" db="EMBL/GenBank/DDBJ databases">
        <title>Pseudopuniceibacterium sp. HQ09 islated from Antarctica.</title>
        <authorList>
            <person name="Liao L."/>
            <person name="Su S."/>
            <person name="Chen B."/>
            <person name="Yu Y."/>
        </authorList>
    </citation>
    <scope>NUCLEOTIDE SEQUENCE [LARGE SCALE GENOMIC DNA]</scope>
    <source>
        <strain evidence="9 10">HQ09</strain>
    </source>
</reference>
<dbReference type="Proteomes" id="UP000594118">
    <property type="component" value="Chromosome"/>
</dbReference>
<organism evidence="9 10">
    <name type="scientific">Pseudooceanicola spongiae</name>
    <dbReference type="NCBI Taxonomy" id="2613965"/>
    <lineage>
        <taxon>Bacteria</taxon>
        <taxon>Pseudomonadati</taxon>
        <taxon>Pseudomonadota</taxon>
        <taxon>Alphaproteobacteria</taxon>
        <taxon>Rhodobacterales</taxon>
        <taxon>Paracoccaceae</taxon>
        <taxon>Pseudooceanicola</taxon>
    </lineage>
</organism>
<keyword evidence="4 5" id="KW-0274">FAD</keyword>
<feature type="domain" description="Acyl-CoA dehydrogenase/oxidase N-terminal" evidence="8">
    <location>
        <begin position="26"/>
        <end position="144"/>
    </location>
</feature>
<dbReference type="Gene3D" id="1.10.540.10">
    <property type="entry name" value="Acyl-CoA dehydrogenase/oxidase, N-terminal domain"/>
    <property type="match status" value="1"/>
</dbReference>
<dbReference type="SUPFAM" id="SSF56645">
    <property type="entry name" value="Acyl-CoA dehydrogenase NM domain-like"/>
    <property type="match status" value="1"/>
</dbReference>
<comment type="similarity">
    <text evidence="2 5">Belongs to the acyl-CoA dehydrogenase family.</text>
</comment>
<keyword evidence="10" id="KW-1185">Reference proteome</keyword>
<sequence length="517" mass="53919">MAALRATPGWAQVCAARDDVDDEVAEAILQAAGALTDAVLAPLNPVADREGCRIKAGRVRVPEAYHAAFRAVAEGGWMGLDLPEALGGSGLPITLHAAAGQIFDTGCPALNMATGASRAAAVLLAERAPEALAALWVPDLIAGKRSATICISEPGAGSDVGRITTKAVQGGDGLWRVSGQKIWISFGDHDLTPVIGHCLLARTGEGAGTRGLSLFLVPSVREDGADNGVTALRLEEKMGLHGSPTCAMEFAGSEAVLLGEAGRGLVQLFTMIELMRLQTGCQGLGAASRACDIAESYAEERLQGGAPDAPPVPIAVHADVRRQLGAMRGATEVLRVAVLEIACAMDKARIGGGDEAALVGYLLPLIKAFGAEIGFNVVNAGIQVLGGAGYTADWPLEQSLRDTRVLAIYEGTTGMQGIDFLERQLIRNRAGFDAFLARAEGPVIARFAALAETLLGCTDSEKRLAAADDWLRAGWLALTCWLAPRVAGYDRTAHDHAMAQLAERFAVHEAAVRAALA</sequence>
<accession>A0A7L9WSU8</accession>
<dbReference type="EMBL" id="CP045201">
    <property type="protein sequence ID" value="QOL83033.1"/>
    <property type="molecule type" value="Genomic_DNA"/>
</dbReference>
<dbReference type="Gene3D" id="1.20.140.10">
    <property type="entry name" value="Butyryl-CoA Dehydrogenase, subunit A, domain 3"/>
    <property type="match status" value="1"/>
</dbReference>